<evidence type="ECO:0000313" key="2">
    <source>
        <dbReference type="Proteomes" id="UP000659172"/>
    </source>
</evidence>
<evidence type="ECO:0000313" key="1">
    <source>
        <dbReference type="EMBL" id="NVP55975.1"/>
    </source>
</evidence>
<organism evidence="1 2">
    <name type="scientific">Mycoplana rhizolycopersici</name>
    <dbReference type="NCBI Taxonomy" id="2746702"/>
    <lineage>
        <taxon>Bacteria</taxon>
        <taxon>Pseudomonadati</taxon>
        <taxon>Pseudomonadota</taxon>
        <taxon>Alphaproteobacteria</taxon>
        <taxon>Hyphomicrobiales</taxon>
        <taxon>Rhizobiaceae</taxon>
        <taxon>Mycoplana</taxon>
    </lineage>
</organism>
<accession>A0ABX2QDZ9</accession>
<comment type="caution">
    <text evidence="1">The sequence shown here is derived from an EMBL/GenBank/DDBJ whole genome shotgun (WGS) entry which is preliminary data.</text>
</comment>
<dbReference type="RefSeq" id="WP_176949956.1">
    <property type="nucleotide sequence ID" value="NZ_JABXYK010000006.1"/>
</dbReference>
<dbReference type="Proteomes" id="UP000659172">
    <property type="component" value="Unassembled WGS sequence"/>
</dbReference>
<dbReference type="EMBL" id="JABXYK010000006">
    <property type="protein sequence ID" value="NVP55975.1"/>
    <property type="molecule type" value="Genomic_DNA"/>
</dbReference>
<sequence length="77" mass="8314">MIKLGAFASDRISTFAGVVTGKATYITGCDQYLLIPKNGEKEGRWFDEQRLEVDPNVAVIEIDNSNGNGADLAAPIK</sequence>
<reference evidence="1 2" key="1">
    <citation type="submission" date="2020-06" db="EMBL/GenBank/DDBJ databases">
        <title>Rhizobium sp.nov. isolated from the tomato plant.</title>
        <authorList>
            <person name="Thin K.K."/>
            <person name="Zhang X."/>
            <person name="He S."/>
        </authorList>
    </citation>
    <scope>NUCLEOTIDE SEQUENCE [LARGE SCALE GENOMIC DNA]</scope>
    <source>
        <strain evidence="1 2">DBTS2</strain>
    </source>
</reference>
<name>A0ABX2QDZ9_9HYPH</name>
<gene>
    <name evidence="1" type="ORF">HV823_11995</name>
</gene>
<protein>
    <submittedName>
        <fullName evidence="1">Uncharacterized protein</fullName>
    </submittedName>
</protein>
<keyword evidence="2" id="KW-1185">Reference proteome</keyword>
<proteinExistence type="predicted"/>